<dbReference type="PIRSF" id="PIRSF036238">
    <property type="entry name" value="UCP036238"/>
    <property type="match status" value="1"/>
</dbReference>
<accession>A0A2G1QQ72</accession>
<keyword evidence="3" id="KW-1185">Reference proteome</keyword>
<proteinExistence type="predicted"/>
<protein>
    <recommendedName>
        <fullName evidence="1">DUF2293 domain-containing protein</fullName>
    </recommendedName>
</protein>
<dbReference type="InterPro" id="IPR017044">
    <property type="entry name" value="UCP036238"/>
</dbReference>
<organism evidence="2 3">
    <name type="scientific">Zhengella mangrovi</name>
    <dbReference type="NCBI Taxonomy" id="1982044"/>
    <lineage>
        <taxon>Bacteria</taxon>
        <taxon>Pseudomonadati</taxon>
        <taxon>Pseudomonadota</taxon>
        <taxon>Alphaproteobacteria</taxon>
        <taxon>Hyphomicrobiales</taxon>
        <taxon>Notoacmeibacteraceae</taxon>
        <taxon>Zhengella</taxon>
    </lineage>
</organism>
<comment type="caution">
    <text evidence="2">The sequence shown here is derived from an EMBL/GenBank/DDBJ whole genome shotgun (WGS) entry which is preliminary data.</text>
</comment>
<dbReference type="Proteomes" id="UP000221168">
    <property type="component" value="Unassembled WGS sequence"/>
</dbReference>
<name>A0A2G1QQ72_9HYPH</name>
<dbReference type="AlphaFoldDB" id="A0A2G1QQ72"/>
<gene>
    <name evidence="2" type="ORF">CSC94_07900</name>
</gene>
<evidence type="ECO:0000313" key="3">
    <source>
        <dbReference type="Proteomes" id="UP000221168"/>
    </source>
</evidence>
<sequence>MAARTGRQRAIAKSLTALLPMAPYADIEAIRAAASARHMRDLPPAIAVWLATVAHVRHRYTDYDDLRDAGYDKESARHFTADAINDQLTQWRATRLVDPDSPDEDDTPAPA</sequence>
<dbReference type="Pfam" id="PF10056">
    <property type="entry name" value="DUF2293"/>
    <property type="match status" value="1"/>
</dbReference>
<evidence type="ECO:0000313" key="2">
    <source>
        <dbReference type="EMBL" id="PHP67614.1"/>
    </source>
</evidence>
<dbReference type="EMBL" id="PDVP01000003">
    <property type="protein sequence ID" value="PHP67614.1"/>
    <property type="molecule type" value="Genomic_DNA"/>
</dbReference>
<reference evidence="2 3" key="1">
    <citation type="submission" date="2017-10" db="EMBL/GenBank/DDBJ databases">
        <title>Sedimentibacterium mangrovi gen. nov., sp. nov., a novel member of family Phyllobacteriacea isolated from mangrove sediment.</title>
        <authorList>
            <person name="Liao H."/>
            <person name="Tian Y."/>
        </authorList>
    </citation>
    <scope>NUCLEOTIDE SEQUENCE [LARGE SCALE GENOMIC DNA]</scope>
    <source>
        <strain evidence="2 3">X9-2-2</strain>
    </source>
</reference>
<feature type="domain" description="DUF2293" evidence="1">
    <location>
        <begin position="15"/>
        <end position="92"/>
    </location>
</feature>
<evidence type="ECO:0000259" key="1">
    <source>
        <dbReference type="Pfam" id="PF10056"/>
    </source>
</evidence>
<dbReference type="InterPro" id="IPR018744">
    <property type="entry name" value="DUF2293"/>
</dbReference>
<dbReference type="RefSeq" id="WP_099305663.1">
    <property type="nucleotide sequence ID" value="NZ_PDVP01000003.1"/>
</dbReference>
<dbReference type="OrthoDB" id="1159372at2"/>